<dbReference type="Pfam" id="PF00881">
    <property type="entry name" value="Nitroreductase"/>
    <property type="match status" value="1"/>
</dbReference>
<dbReference type="GO" id="GO:0016491">
    <property type="term" value="F:oxidoreductase activity"/>
    <property type="evidence" value="ECO:0007669"/>
    <property type="project" value="UniProtKB-KW"/>
</dbReference>
<protein>
    <submittedName>
        <fullName evidence="5">Unannotated protein</fullName>
    </submittedName>
</protein>
<evidence type="ECO:0000313" key="5">
    <source>
        <dbReference type="EMBL" id="CAB4615746.1"/>
    </source>
</evidence>
<dbReference type="EMBL" id="CAEZUO010000096">
    <property type="protein sequence ID" value="CAB4615746.1"/>
    <property type="molecule type" value="Genomic_DNA"/>
</dbReference>
<sequence length="288" mass="32660">MHTIADGPYVFRQHLYKATTIGGKPYENVYGFLFRFNDEGLIDRIWEHWGTLNAYETLFQGPLVVHDPDELLTTTPSVRRRLDLDRPVDRDVIAECMEIAVHAPNGSNQQPYRFLFIDDPETKQKLADIYRSAMSDFTGRARTEAAEDVIDRSSGAQQRIAQSVAFLAENMQNVPVLCVPLVAGRTDGDGEGAHADRTSTFWQANRWGSVVPALWSFMLALRSRGLGSAWTTLTLIREREVAELLGIPYEKWMQVGLFPVAHTKGTDFRITPRRSAAELTRWNHYSSE</sequence>
<organism evidence="5">
    <name type="scientific">freshwater metagenome</name>
    <dbReference type="NCBI Taxonomy" id="449393"/>
    <lineage>
        <taxon>unclassified sequences</taxon>
        <taxon>metagenomes</taxon>
        <taxon>ecological metagenomes</taxon>
    </lineage>
</organism>
<feature type="domain" description="Nitroreductase" evidence="4">
    <location>
        <begin position="77"/>
        <end position="261"/>
    </location>
</feature>
<dbReference type="InterPro" id="IPR000415">
    <property type="entry name" value="Nitroreductase-like"/>
</dbReference>
<reference evidence="5" key="1">
    <citation type="submission" date="2020-05" db="EMBL/GenBank/DDBJ databases">
        <authorList>
            <person name="Chiriac C."/>
            <person name="Salcher M."/>
            <person name="Ghai R."/>
            <person name="Kavagutti S V."/>
        </authorList>
    </citation>
    <scope>NUCLEOTIDE SEQUENCE</scope>
</reference>
<keyword evidence="1" id="KW-0285">Flavoprotein</keyword>
<evidence type="ECO:0000256" key="2">
    <source>
        <dbReference type="ARBA" id="ARBA00022643"/>
    </source>
</evidence>
<evidence type="ECO:0000259" key="4">
    <source>
        <dbReference type="Pfam" id="PF00881"/>
    </source>
</evidence>
<proteinExistence type="predicted"/>
<gene>
    <name evidence="5" type="ORF">UFOPK1827_01591</name>
</gene>
<evidence type="ECO:0000256" key="1">
    <source>
        <dbReference type="ARBA" id="ARBA00022630"/>
    </source>
</evidence>
<name>A0A6J6HRU1_9ZZZZ</name>
<keyword evidence="2" id="KW-0288">FMN</keyword>
<dbReference type="PANTHER" id="PTHR23026:SF90">
    <property type="entry name" value="IODOTYROSINE DEIODINASE 1"/>
    <property type="match status" value="1"/>
</dbReference>
<dbReference type="InterPro" id="IPR050627">
    <property type="entry name" value="Nitroreductase/BluB"/>
</dbReference>
<dbReference type="CDD" id="cd02062">
    <property type="entry name" value="Nitro_FMN_reductase"/>
    <property type="match status" value="1"/>
</dbReference>
<dbReference type="Gene3D" id="3.10.450.50">
    <property type="match status" value="1"/>
</dbReference>
<dbReference type="Gene3D" id="3.40.109.10">
    <property type="entry name" value="NADH Oxidase"/>
    <property type="match status" value="1"/>
</dbReference>
<keyword evidence="3" id="KW-0560">Oxidoreductase</keyword>
<dbReference type="SUPFAM" id="SSF54427">
    <property type="entry name" value="NTF2-like"/>
    <property type="match status" value="1"/>
</dbReference>
<dbReference type="InterPro" id="IPR029479">
    <property type="entry name" value="Nitroreductase"/>
</dbReference>
<accession>A0A6J6HRU1</accession>
<evidence type="ECO:0000256" key="3">
    <source>
        <dbReference type="ARBA" id="ARBA00023002"/>
    </source>
</evidence>
<dbReference type="PANTHER" id="PTHR23026">
    <property type="entry name" value="NADPH NITROREDUCTASE"/>
    <property type="match status" value="1"/>
</dbReference>
<dbReference type="InterPro" id="IPR032710">
    <property type="entry name" value="NTF2-like_dom_sf"/>
</dbReference>
<dbReference type="SUPFAM" id="SSF55469">
    <property type="entry name" value="FMN-dependent nitroreductase-like"/>
    <property type="match status" value="1"/>
</dbReference>
<dbReference type="AlphaFoldDB" id="A0A6J6HRU1"/>